<accession>A0ABZ2CBC7</accession>
<dbReference type="Proteomes" id="UP001357223">
    <property type="component" value="Chromosome"/>
</dbReference>
<protein>
    <submittedName>
        <fullName evidence="1">DUF3891 family protein</fullName>
    </submittedName>
</protein>
<evidence type="ECO:0000313" key="2">
    <source>
        <dbReference type="Proteomes" id="UP001357223"/>
    </source>
</evidence>
<dbReference type="Pfam" id="PF13030">
    <property type="entry name" value="DUF3891"/>
    <property type="match status" value="1"/>
</dbReference>
<dbReference type="EMBL" id="CP137640">
    <property type="protein sequence ID" value="WVX79220.1"/>
    <property type="molecule type" value="Genomic_DNA"/>
</dbReference>
<proteinExistence type="predicted"/>
<organism evidence="1 2">
    <name type="scientific">Niallia oryzisoli</name>
    <dbReference type="NCBI Taxonomy" id="1737571"/>
    <lineage>
        <taxon>Bacteria</taxon>
        <taxon>Bacillati</taxon>
        <taxon>Bacillota</taxon>
        <taxon>Bacilli</taxon>
        <taxon>Bacillales</taxon>
        <taxon>Bacillaceae</taxon>
        <taxon>Niallia</taxon>
    </lineage>
</organism>
<sequence>MIVRERENEFILIEQDNHAIVSGEIMKKWMGSLFHGKKYRQSVDYATRYHDYGWRLFDQQPFWNDHKQAPYTFANYPLSPKTVIYTFGIDEVEKHDPYAALLCSRHYSRFLLHDSSTAAAAFIEQERIRQQRIIESLEDFDTDLFDFHYGMLRLGDDFSLYLCLNEPGVSKENEHYFFQNGIALPKEPGKEVTEKMTLNWSDQHTVSIRPFPFEDKVSVKIIQKVISKKEIMRNGFIKSYEETPYEEVEVDIVPDRGL</sequence>
<keyword evidence="2" id="KW-1185">Reference proteome</keyword>
<dbReference type="RefSeq" id="WP_338448154.1">
    <property type="nucleotide sequence ID" value="NZ_CP137640.1"/>
</dbReference>
<gene>
    <name evidence="1" type="ORF">R4Z09_18150</name>
</gene>
<reference evidence="1 2" key="1">
    <citation type="submission" date="2023-10" db="EMBL/GenBank/DDBJ databases">
        <title>Niallia locisalis sp.nov. isolated from a salt pond sample.</title>
        <authorList>
            <person name="Li X.-J."/>
            <person name="Dong L."/>
        </authorList>
    </citation>
    <scope>NUCLEOTIDE SEQUENCE [LARGE SCALE GENOMIC DNA]</scope>
    <source>
        <strain evidence="1 2">DSM 29761</strain>
    </source>
</reference>
<evidence type="ECO:0000313" key="1">
    <source>
        <dbReference type="EMBL" id="WVX79220.1"/>
    </source>
</evidence>
<name>A0ABZ2CBC7_9BACI</name>
<dbReference type="InterPro" id="IPR024992">
    <property type="entry name" value="DUF3891"/>
</dbReference>